<evidence type="ECO:0000259" key="2">
    <source>
        <dbReference type="Pfam" id="PF13488"/>
    </source>
</evidence>
<dbReference type="Pfam" id="PF13488">
    <property type="entry name" value="Gly-zipper_Omp"/>
    <property type="match status" value="1"/>
</dbReference>
<evidence type="ECO:0000313" key="3">
    <source>
        <dbReference type="EMBL" id="OUE18328.1"/>
    </source>
</evidence>
<feature type="region of interest" description="Disordered" evidence="1">
    <location>
        <begin position="68"/>
        <end position="95"/>
    </location>
</feature>
<comment type="caution">
    <text evidence="3">The sequence shown here is derived from an EMBL/GenBank/DDBJ whole genome shotgun (WGS) entry which is preliminary data.</text>
</comment>
<organism evidence="3 4">
    <name type="scientific">Clavibacter michiganensis</name>
    <dbReference type="NCBI Taxonomy" id="28447"/>
    <lineage>
        <taxon>Bacteria</taxon>
        <taxon>Bacillati</taxon>
        <taxon>Actinomycetota</taxon>
        <taxon>Actinomycetes</taxon>
        <taxon>Micrococcales</taxon>
        <taxon>Microbacteriaceae</taxon>
        <taxon>Clavibacter</taxon>
    </lineage>
</organism>
<dbReference type="InterPro" id="IPR039567">
    <property type="entry name" value="Gly-zipper"/>
</dbReference>
<proteinExistence type="predicted"/>
<dbReference type="Proteomes" id="UP000195011">
    <property type="component" value="Unassembled WGS sequence"/>
</dbReference>
<dbReference type="AlphaFoldDB" id="A0A251Y2Y5"/>
<protein>
    <recommendedName>
        <fullName evidence="2">Glycine zipper domain-containing protein</fullName>
    </recommendedName>
</protein>
<dbReference type="RefSeq" id="WP_086518574.1">
    <property type="nucleotide sequence ID" value="NZ_MDJY01000061.1"/>
</dbReference>
<reference evidence="3 4" key="1">
    <citation type="submission" date="2016-08" db="EMBL/GenBank/DDBJ databases">
        <title>Genome sequence of Clavibacter michiganensis spp strain CFBP8017.</title>
        <authorList>
            <person name="Thapa S.P."/>
            <person name="Coaker G."/>
            <person name="Jacques M.-A."/>
        </authorList>
    </citation>
    <scope>NUCLEOTIDE SEQUENCE [LARGE SCALE GENOMIC DNA]</scope>
    <source>
        <strain evidence="3">CFBP8017</strain>
    </source>
</reference>
<dbReference type="PANTHER" id="PTHR21525">
    <property type="entry name" value="MOTILE SPERM PROTEIN"/>
    <property type="match status" value="1"/>
</dbReference>
<sequence>MDADASGWTGLAAEDVYDGPGADRVHAAMDAPKTVAQMVAAEANNARRVLSDYASTLADLATRRASLASDVDAHTSSRDDTFDDEDSIGARDTPGGRLADDVAKFNRDVAAADEECARRLRALAKYRGTSAVTNTLDFLSDEPAGLAMGFTIDILKRVRRLEVAIVAEFEEPAPVVVTERWMEQDYSPRRENGLLVRRELAQSMEPQVDPEIETRSHLLLVNDEAAAPTAVLKSAKIAGGALGMAGTAITFADAWSDQYQRDTQDHPEWTETHKRQSAAENTAIVGTASAAGGWGGALAGAEIGAAFGSVFPGPGTVIGGILGGAIGGMWGSDMGKELGEHAKAGWDGMSR</sequence>
<evidence type="ECO:0000313" key="4">
    <source>
        <dbReference type="Proteomes" id="UP000195011"/>
    </source>
</evidence>
<accession>A0A251Y2Y5</accession>
<gene>
    <name evidence="3" type="ORF">BFL36_14340</name>
</gene>
<dbReference type="PANTHER" id="PTHR21525:SF9">
    <property type="entry name" value="CHANNEL_COLICIN DOMAIN-CONTAINING PROTEIN"/>
    <property type="match status" value="1"/>
</dbReference>
<dbReference type="EMBL" id="MDJY01000061">
    <property type="protein sequence ID" value="OUE18328.1"/>
    <property type="molecule type" value="Genomic_DNA"/>
</dbReference>
<evidence type="ECO:0000256" key="1">
    <source>
        <dbReference type="SAM" id="MobiDB-lite"/>
    </source>
</evidence>
<feature type="domain" description="Glycine zipper" evidence="2">
    <location>
        <begin position="295"/>
        <end position="337"/>
    </location>
</feature>
<feature type="compositionally biased region" description="Basic and acidic residues" evidence="1">
    <location>
        <begin position="71"/>
        <end position="80"/>
    </location>
</feature>
<name>A0A251Y2Y5_9MICO</name>